<dbReference type="OrthoDB" id="982178at2"/>
<dbReference type="PROSITE" id="PS51257">
    <property type="entry name" value="PROKAR_LIPOPROTEIN"/>
    <property type="match status" value="1"/>
</dbReference>
<sequence length="165" mass="18250">MEQARNNLSIIVVIILLSSMAACSPGKPVDREAVKEEMASREFKRLTKAELMAGAETVSRKVVHSARNQFDTDGPLGVVQLADSLEASISRLLVTDQHFENSLHKEALPVWEAYSYAPEAADIHIQELTSGYFLVTEPIKNCTDSTALCGIWQILLPKKIVIEQL</sequence>
<proteinExistence type="predicted"/>
<accession>A0A3D9KYZ6</accession>
<protein>
    <submittedName>
        <fullName evidence="1">Uncharacterized protein</fullName>
    </submittedName>
</protein>
<gene>
    <name evidence="1" type="ORF">C7460_12244</name>
</gene>
<keyword evidence="2" id="KW-1185">Reference proteome</keyword>
<comment type="caution">
    <text evidence="1">The sequence shown here is derived from an EMBL/GenBank/DDBJ whole genome shotgun (WGS) entry which is preliminary data.</text>
</comment>
<dbReference type="Proteomes" id="UP000256779">
    <property type="component" value="Unassembled WGS sequence"/>
</dbReference>
<reference evidence="1 2" key="1">
    <citation type="submission" date="2018-07" db="EMBL/GenBank/DDBJ databases">
        <title>Genomic Encyclopedia of Type Strains, Phase IV (KMG-IV): sequencing the most valuable type-strain genomes for metagenomic binning, comparative biology and taxonomic classification.</title>
        <authorList>
            <person name="Goeker M."/>
        </authorList>
    </citation>
    <scope>NUCLEOTIDE SEQUENCE [LARGE SCALE GENOMIC DNA]</scope>
    <source>
        <strain evidence="1 2">DSM 4134</strain>
    </source>
</reference>
<name>A0A3D9KYZ6_MARFU</name>
<organism evidence="1 2">
    <name type="scientific">Marinoscillum furvescens DSM 4134</name>
    <dbReference type="NCBI Taxonomy" id="1122208"/>
    <lineage>
        <taxon>Bacteria</taxon>
        <taxon>Pseudomonadati</taxon>
        <taxon>Bacteroidota</taxon>
        <taxon>Cytophagia</taxon>
        <taxon>Cytophagales</taxon>
        <taxon>Reichenbachiellaceae</taxon>
        <taxon>Marinoscillum</taxon>
    </lineage>
</organism>
<dbReference type="EMBL" id="QREG01000022">
    <property type="protein sequence ID" value="RED94103.1"/>
    <property type="molecule type" value="Genomic_DNA"/>
</dbReference>
<evidence type="ECO:0000313" key="1">
    <source>
        <dbReference type="EMBL" id="RED94103.1"/>
    </source>
</evidence>
<evidence type="ECO:0000313" key="2">
    <source>
        <dbReference type="Proteomes" id="UP000256779"/>
    </source>
</evidence>
<dbReference type="AlphaFoldDB" id="A0A3D9KYZ6"/>
<dbReference type="RefSeq" id="WP_115869704.1">
    <property type="nucleotide sequence ID" value="NZ_QREG01000022.1"/>
</dbReference>